<dbReference type="Pfam" id="PF14464">
    <property type="entry name" value="Prok-JAB"/>
    <property type="match status" value="1"/>
</dbReference>
<gene>
    <name evidence="7" type="ORF">B9Q03_07040</name>
</gene>
<keyword evidence="5" id="KW-0482">Metalloprotease</keyword>
<organism evidence="7 8">
    <name type="scientific">Candidatus Marsarchaeota G2 archaeon OSP_D</name>
    <dbReference type="NCBI Taxonomy" id="1978157"/>
    <lineage>
        <taxon>Archaea</taxon>
        <taxon>Candidatus Marsarchaeota</taxon>
        <taxon>Candidatus Marsarchaeota group 2</taxon>
    </lineage>
</organism>
<dbReference type="InterPro" id="IPR028090">
    <property type="entry name" value="JAB_dom_prok"/>
</dbReference>
<reference evidence="7 8" key="1">
    <citation type="submission" date="2017-04" db="EMBL/GenBank/DDBJ databases">
        <title>Novel microbial lineages endemic to geothermal iron-oxide mats fill important gaps in the evolutionary history of Archaea.</title>
        <authorList>
            <person name="Jay Z.J."/>
            <person name="Beam J.P."/>
            <person name="Dlakic M."/>
            <person name="Rusch D.B."/>
            <person name="Kozubal M.A."/>
            <person name="Inskeep W.P."/>
        </authorList>
    </citation>
    <scope>NUCLEOTIDE SEQUENCE [LARGE SCALE GENOMIC DNA]</scope>
    <source>
        <strain evidence="7">OSP_D</strain>
    </source>
</reference>
<dbReference type="SUPFAM" id="SSF102712">
    <property type="entry name" value="JAB1/MPN domain"/>
    <property type="match status" value="1"/>
</dbReference>
<evidence type="ECO:0000259" key="6">
    <source>
        <dbReference type="Pfam" id="PF14464"/>
    </source>
</evidence>
<proteinExistence type="predicted"/>
<evidence type="ECO:0000256" key="5">
    <source>
        <dbReference type="ARBA" id="ARBA00023049"/>
    </source>
</evidence>
<keyword evidence="3" id="KW-0378">Hydrolase</keyword>
<name>A0A2R6AVG6_9ARCH</name>
<dbReference type="GO" id="GO:0008237">
    <property type="term" value="F:metallopeptidase activity"/>
    <property type="evidence" value="ECO:0007669"/>
    <property type="project" value="UniProtKB-KW"/>
</dbReference>
<evidence type="ECO:0000313" key="7">
    <source>
        <dbReference type="EMBL" id="PSN90357.1"/>
    </source>
</evidence>
<accession>A0A2R6AVG6</accession>
<dbReference type="Proteomes" id="UP000240322">
    <property type="component" value="Unassembled WGS sequence"/>
</dbReference>
<evidence type="ECO:0000256" key="2">
    <source>
        <dbReference type="ARBA" id="ARBA00022723"/>
    </source>
</evidence>
<dbReference type="GO" id="GO:0006508">
    <property type="term" value="P:proteolysis"/>
    <property type="evidence" value="ECO:0007669"/>
    <property type="project" value="UniProtKB-KW"/>
</dbReference>
<sequence>MHRWKSARSSTLTPKHTHYISLATWLVVDKKILSVTIDEEALGFLFGYAREVYPREAIVALRGRIHKHGEVEVTETILPFKRVEGHGFSTWAHMGVVDSRLVGSGHSHPSGVLYPSDEDMLNFAGAVMLIVGPPYSSERDAAFYDRSRQRIPFNVRWRNPERKFVFKDSEEQN</sequence>
<dbReference type="Gene3D" id="3.40.140.10">
    <property type="entry name" value="Cytidine Deaminase, domain 2"/>
    <property type="match status" value="1"/>
</dbReference>
<dbReference type="GO" id="GO:0046872">
    <property type="term" value="F:metal ion binding"/>
    <property type="evidence" value="ECO:0007669"/>
    <property type="project" value="UniProtKB-KW"/>
</dbReference>
<dbReference type="AlphaFoldDB" id="A0A2R6AVG6"/>
<evidence type="ECO:0000256" key="4">
    <source>
        <dbReference type="ARBA" id="ARBA00022833"/>
    </source>
</evidence>
<evidence type="ECO:0000256" key="1">
    <source>
        <dbReference type="ARBA" id="ARBA00022670"/>
    </source>
</evidence>
<keyword evidence="4" id="KW-0862">Zinc</keyword>
<comment type="caution">
    <text evidence="7">The sequence shown here is derived from an EMBL/GenBank/DDBJ whole genome shotgun (WGS) entry which is preliminary data.</text>
</comment>
<feature type="domain" description="JAB" evidence="6">
    <location>
        <begin position="48"/>
        <end position="133"/>
    </location>
</feature>
<keyword evidence="2" id="KW-0479">Metal-binding</keyword>
<keyword evidence="1" id="KW-0645">Protease</keyword>
<evidence type="ECO:0000313" key="8">
    <source>
        <dbReference type="Proteomes" id="UP000240322"/>
    </source>
</evidence>
<protein>
    <recommendedName>
        <fullName evidence="6">JAB domain-containing protein</fullName>
    </recommendedName>
</protein>
<evidence type="ECO:0000256" key="3">
    <source>
        <dbReference type="ARBA" id="ARBA00022801"/>
    </source>
</evidence>
<dbReference type="EMBL" id="NEXE01000063">
    <property type="protein sequence ID" value="PSN90357.1"/>
    <property type="molecule type" value="Genomic_DNA"/>
</dbReference>